<dbReference type="SUPFAM" id="SSF81345">
    <property type="entry name" value="ABC transporter involved in vitamin B12 uptake, BtuC"/>
    <property type="match status" value="1"/>
</dbReference>
<evidence type="ECO:0000256" key="6">
    <source>
        <dbReference type="ARBA" id="ARBA00022989"/>
    </source>
</evidence>
<accession>A0A512HBQ0</accession>
<keyword evidence="7 8" id="KW-0472">Membrane</keyword>
<comment type="similarity">
    <text evidence="2">Belongs to the binding-protein-dependent transport system permease family. FecCD subfamily.</text>
</comment>
<dbReference type="GO" id="GO:0022857">
    <property type="term" value="F:transmembrane transporter activity"/>
    <property type="evidence" value="ECO:0007669"/>
    <property type="project" value="InterPro"/>
</dbReference>
<evidence type="ECO:0000256" key="7">
    <source>
        <dbReference type="ARBA" id="ARBA00023136"/>
    </source>
</evidence>
<comment type="subcellular location">
    <subcellularLocation>
        <location evidence="1">Cell membrane</location>
        <topology evidence="1">Multi-pass membrane protein</topology>
    </subcellularLocation>
</comment>
<keyword evidence="10" id="KW-1185">Reference proteome</keyword>
<evidence type="ECO:0000313" key="9">
    <source>
        <dbReference type="EMBL" id="GEO82865.1"/>
    </source>
</evidence>
<evidence type="ECO:0000256" key="3">
    <source>
        <dbReference type="ARBA" id="ARBA00022448"/>
    </source>
</evidence>
<feature type="transmembrane region" description="Helical" evidence="8">
    <location>
        <begin position="284"/>
        <end position="302"/>
    </location>
</feature>
<feature type="transmembrane region" description="Helical" evidence="8">
    <location>
        <begin position="314"/>
        <end position="333"/>
    </location>
</feature>
<sequence>MIRTHPLILPLLAALCVLMVLFSLGVGTYPVSLATQMRITAALLLPAPLAPDPTWTEAEWTAVVILRLPRVLLVTLAGAGLGLAGASLQGMLRNPLVGPDIVGISAGSAFGGMLAILLDFSSTGLLLSAFAGGAGALFLAWSLARLGRGGGVLPVILAGIIVAAFFTALNGLLQYVADPDSKLPAMVYWLIGSFAGSSLEDLRLAAPPLLIAGTGLVLLRWRLNLLSLGDLDAAALGVRVGGLRWLIVALVATLVASQVAVSGIVGWVGLVVPHCARMLVGADHRRLLPASALVGGVFLLAMDNLARTLTVQELPIGVLTAVVGTPVFAFLFWRSQARGWVLD</sequence>
<feature type="transmembrane region" description="Helical" evidence="8">
    <location>
        <begin position="243"/>
        <end position="272"/>
    </location>
</feature>
<evidence type="ECO:0000256" key="8">
    <source>
        <dbReference type="SAM" id="Phobius"/>
    </source>
</evidence>
<dbReference type="FunFam" id="1.10.3470.10:FF:000001">
    <property type="entry name" value="Vitamin B12 ABC transporter permease BtuC"/>
    <property type="match status" value="1"/>
</dbReference>
<dbReference type="GO" id="GO:0033214">
    <property type="term" value="P:siderophore-iron import into cell"/>
    <property type="evidence" value="ECO:0007669"/>
    <property type="project" value="TreeGrafter"/>
</dbReference>
<keyword evidence="3" id="KW-0813">Transport</keyword>
<comment type="caution">
    <text evidence="9">The sequence shown here is derived from an EMBL/GenBank/DDBJ whole genome shotgun (WGS) entry which is preliminary data.</text>
</comment>
<reference evidence="9 10" key="1">
    <citation type="submission" date="2019-07" db="EMBL/GenBank/DDBJ databases">
        <title>Whole genome shotgun sequence of Rhodospirillum oryzae NBRC 107573.</title>
        <authorList>
            <person name="Hosoyama A."/>
            <person name="Uohara A."/>
            <person name="Ohji S."/>
            <person name="Ichikawa N."/>
        </authorList>
    </citation>
    <scope>NUCLEOTIDE SEQUENCE [LARGE SCALE GENOMIC DNA]</scope>
    <source>
        <strain evidence="9 10">NBRC 107573</strain>
    </source>
</reference>
<keyword evidence="4" id="KW-1003">Cell membrane</keyword>
<dbReference type="EMBL" id="BJZO01000122">
    <property type="protein sequence ID" value="GEO82865.1"/>
    <property type="molecule type" value="Genomic_DNA"/>
</dbReference>
<dbReference type="CDD" id="cd06550">
    <property type="entry name" value="TM_ABC_iron-siderophores_like"/>
    <property type="match status" value="1"/>
</dbReference>
<organism evidence="9 10">
    <name type="scientific">Pararhodospirillum oryzae</name>
    <dbReference type="NCBI Taxonomy" id="478448"/>
    <lineage>
        <taxon>Bacteria</taxon>
        <taxon>Pseudomonadati</taxon>
        <taxon>Pseudomonadota</taxon>
        <taxon>Alphaproteobacteria</taxon>
        <taxon>Rhodospirillales</taxon>
        <taxon>Rhodospirillaceae</taxon>
        <taxon>Pararhodospirillum</taxon>
    </lineage>
</organism>
<dbReference type="InterPro" id="IPR037294">
    <property type="entry name" value="ABC_BtuC-like"/>
</dbReference>
<dbReference type="RefSeq" id="WP_218032831.1">
    <property type="nucleotide sequence ID" value="NZ_BJZO01000122.1"/>
</dbReference>
<dbReference type="Proteomes" id="UP000321567">
    <property type="component" value="Unassembled WGS sequence"/>
</dbReference>
<evidence type="ECO:0000256" key="2">
    <source>
        <dbReference type="ARBA" id="ARBA00007935"/>
    </source>
</evidence>
<evidence type="ECO:0000313" key="10">
    <source>
        <dbReference type="Proteomes" id="UP000321567"/>
    </source>
</evidence>
<gene>
    <name evidence="9" type="ORF">ROR02_29960</name>
</gene>
<dbReference type="PANTHER" id="PTHR30472:SF70">
    <property type="entry name" value="MOLYBDATE IMPORT SYSTEM PERMEASE PROTEIN MOLB"/>
    <property type="match status" value="1"/>
</dbReference>
<dbReference type="PANTHER" id="PTHR30472">
    <property type="entry name" value="FERRIC ENTEROBACTIN TRANSPORT SYSTEM PERMEASE PROTEIN"/>
    <property type="match status" value="1"/>
</dbReference>
<keyword evidence="6 8" id="KW-1133">Transmembrane helix</keyword>
<dbReference type="Pfam" id="PF01032">
    <property type="entry name" value="FecCD"/>
    <property type="match status" value="1"/>
</dbReference>
<feature type="transmembrane region" description="Helical" evidence="8">
    <location>
        <begin position="60"/>
        <end position="84"/>
    </location>
</feature>
<feature type="transmembrane region" description="Helical" evidence="8">
    <location>
        <begin position="124"/>
        <end position="143"/>
    </location>
</feature>
<keyword evidence="5 8" id="KW-0812">Transmembrane</keyword>
<feature type="transmembrane region" description="Helical" evidence="8">
    <location>
        <begin position="96"/>
        <end position="118"/>
    </location>
</feature>
<protein>
    <submittedName>
        <fullName evidence="9">ABC transporter permease</fullName>
    </submittedName>
</protein>
<feature type="transmembrane region" description="Helical" evidence="8">
    <location>
        <begin position="155"/>
        <end position="177"/>
    </location>
</feature>
<name>A0A512HBQ0_9PROT</name>
<evidence type="ECO:0000256" key="5">
    <source>
        <dbReference type="ARBA" id="ARBA00022692"/>
    </source>
</evidence>
<proteinExistence type="inferred from homology"/>
<dbReference type="AlphaFoldDB" id="A0A512HBQ0"/>
<dbReference type="GO" id="GO:0005886">
    <property type="term" value="C:plasma membrane"/>
    <property type="evidence" value="ECO:0007669"/>
    <property type="project" value="UniProtKB-SubCell"/>
</dbReference>
<evidence type="ECO:0000256" key="4">
    <source>
        <dbReference type="ARBA" id="ARBA00022475"/>
    </source>
</evidence>
<dbReference type="InterPro" id="IPR000522">
    <property type="entry name" value="ABC_transptr_permease_BtuC"/>
</dbReference>
<dbReference type="Gene3D" id="1.10.3470.10">
    <property type="entry name" value="ABC transporter involved in vitamin B12 uptake, BtuC"/>
    <property type="match status" value="1"/>
</dbReference>
<evidence type="ECO:0000256" key="1">
    <source>
        <dbReference type="ARBA" id="ARBA00004651"/>
    </source>
</evidence>